<dbReference type="CDD" id="cd11528">
    <property type="entry name" value="NTP-PPase_MazG_Nterm"/>
    <property type="match status" value="1"/>
</dbReference>
<dbReference type="FunFam" id="3.40.1010.10:FF:000008">
    <property type="entry name" value="Similar to nucleoside triphosphate pyrophosphohydrolase, MazG"/>
    <property type="match status" value="1"/>
</dbReference>
<dbReference type="InterPro" id="IPR048011">
    <property type="entry name" value="NTP-PPase_MazG-like_C"/>
</dbReference>
<dbReference type="PANTHER" id="PTHR30522:SF0">
    <property type="entry name" value="NUCLEOSIDE TRIPHOSPHATE PYROPHOSPHOHYDROLASE"/>
    <property type="match status" value="1"/>
</dbReference>
<dbReference type="PATRIC" id="fig|665952.3.peg.38"/>
<evidence type="ECO:0000313" key="4">
    <source>
        <dbReference type="Proteomes" id="UP000011747"/>
    </source>
</evidence>
<name>G9QGM3_9BACI</name>
<dbReference type="CDD" id="cd11529">
    <property type="entry name" value="NTP-PPase_MazG_Cterm"/>
    <property type="match status" value="1"/>
</dbReference>
<dbReference type="SUPFAM" id="SSF101386">
    <property type="entry name" value="all-alpha NTP pyrophosphatases"/>
    <property type="match status" value="2"/>
</dbReference>
<accession>G9QGM3</accession>
<dbReference type="InterPro" id="IPR000878">
    <property type="entry name" value="4pyrrol_Mease"/>
</dbReference>
<dbReference type="InterPro" id="IPR011551">
    <property type="entry name" value="NTP_PyrPHydrolase_MazG"/>
</dbReference>
<organism evidence="3 4">
    <name type="scientific">Bacillus smithii 7_3_47FAA</name>
    <dbReference type="NCBI Taxonomy" id="665952"/>
    <lineage>
        <taxon>Bacteria</taxon>
        <taxon>Bacillati</taxon>
        <taxon>Bacillota</taxon>
        <taxon>Bacilli</taxon>
        <taxon>Bacillales</taxon>
        <taxon>Bacillaceae</taxon>
        <taxon>Bacillus</taxon>
    </lineage>
</organism>
<dbReference type="GO" id="GO:0008168">
    <property type="term" value="F:methyltransferase activity"/>
    <property type="evidence" value="ECO:0007669"/>
    <property type="project" value="InterPro"/>
</dbReference>
<dbReference type="InterPro" id="IPR014777">
    <property type="entry name" value="4pyrrole_Mease_sub1"/>
</dbReference>
<evidence type="ECO:0000259" key="1">
    <source>
        <dbReference type="Pfam" id="PF00590"/>
    </source>
</evidence>
<dbReference type="GO" id="GO:0006203">
    <property type="term" value="P:dGTP catabolic process"/>
    <property type="evidence" value="ECO:0007669"/>
    <property type="project" value="TreeGrafter"/>
</dbReference>
<evidence type="ECO:0000259" key="2">
    <source>
        <dbReference type="Pfam" id="PF03819"/>
    </source>
</evidence>
<dbReference type="InterPro" id="IPR004518">
    <property type="entry name" value="MazG-like_dom"/>
</dbReference>
<proteinExistence type="predicted"/>
<dbReference type="GO" id="GO:0046061">
    <property type="term" value="P:dATP catabolic process"/>
    <property type="evidence" value="ECO:0007669"/>
    <property type="project" value="TreeGrafter"/>
</dbReference>
<dbReference type="GO" id="GO:0047429">
    <property type="term" value="F:nucleoside triphosphate diphosphatase activity"/>
    <property type="evidence" value="ECO:0007669"/>
    <property type="project" value="InterPro"/>
</dbReference>
<feature type="domain" description="NTP pyrophosphohydrolase MazG-like" evidence="2">
    <location>
        <begin position="255"/>
        <end position="328"/>
    </location>
</feature>
<dbReference type="GO" id="GO:0046076">
    <property type="term" value="P:dTTP catabolic process"/>
    <property type="evidence" value="ECO:0007669"/>
    <property type="project" value="TreeGrafter"/>
</dbReference>
<feature type="domain" description="Tetrapyrrole methylase" evidence="1">
    <location>
        <begin position="4"/>
        <end position="206"/>
    </location>
</feature>
<dbReference type="EMBL" id="ACWF01000003">
    <property type="protein sequence ID" value="EHL79686.1"/>
    <property type="molecule type" value="Genomic_DNA"/>
</dbReference>
<dbReference type="GO" id="GO:0046047">
    <property type="term" value="P:TTP catabolic process"/>
    <property type="evidence" value="ECO:0007669"/>
    <property type="project" value="TreeGrafter"/>
</dbReference>
<gene>
    <name evidence="3" type="ORF">HMPREF1015_02787</name>
</gene>
<dbReference type="RefSeq" id="WP_003352303.1">
    <property type="nucleotide sequence ID" value="NZ_JH414739.1"/>
</dbReference>
<dbReference type="Gene3D" id="1.10.287.1080">
    <property type="entry name" value="MazG-like"/>
    <property type="match status" value="2"/>
</dbReference>
<dbReference type="Pfam" id="PF00590">
    <property type="entry name" value="TP_methylase"/>
    <property type="match status" value="1"/>
</dbReference>
<dbReference type="FunFam" id="1.10.287.1080:FF:000001">
    <property type="entry name" value="Nucleoside triphosphate pyrophosphohydrolase"/>
    <property type="match status" value="1"/>
</dbReference>
<sequence>MGYKITIVGLGAGDIDQLPLGVYKQLKKESSVFLRTKEHPVVRQLEEEGVSFISFDSVYEQHDQFEQVYEEIVERLLKKAKEEDILYAVPGHPLVAEKTVQLLLERGKDADVDVVIGGGQSFLDSLFAALKIDPVEGFQFLDGTDLHRDDIHVRGHIIIGQVYDSFVASDVKLTLMEKYPDDYPIYIVQAAGSSEEKIAKVPLYQLDHEISSVNNLTSIYVPPVKDDFVYREFSSLREIIRILRGPNGCPWDKKQTHQSLKKYLIEECYELLSAIDHDDIDNMIEELGDVLLQVMLHSQIGEDEGLFSIEDVLESISRKMVHRHPHVFGDETAKTAEEVVKKWEAIKQSEKGRSAKGGGILDEIEKGLPAVIRAYEIQKKAAKTGFDWEKADEAAQKVEEEWREFLDEVKSGDKKKQVDELGDVLFALINTARFFSIHPEEALAQANDKFIRRFSYVEQKVKESGQSFQDFSLTELDRFWNEAKEKGL</sequence>
<dbReference type="GO" id="GO:0006950">
    <property type="term" value="P:response to stress"/>
    <property type="evidence" value="ECO:0007669"/>
    <property type="project" value="UniProtKB-ARBA"/>
</dbReference>
<dbReference type="GO" id="GO:0046081">
    <property type="term" value="P:dUTP catabolic process"/>
    <property type="evidence" value="ECO:0007669"/>
    <property type="project" value="TreeGrafter"/>
</dbReference>
<comment type="caution">
    <text evidence="3">The sequence shown here is derived from an EMBL/GenBank/DDBJ whole genome shotgun (WGS) entry which is preliminary data.</text>
</comment>
<evidence type="ECO:0000313" key="3">
    <source>
        <dbReference type="EMBL" id="EHL79686.1"/>
    </source>
</evidence>
<dbReference type="NCBIfam" id="NF007113">
    <property type="entry name" value="PRK09562.1"/>
    <property type="match status" value="1"/>
</dbReference>
<dbReference type="PANTHER" id="PTHR30522">
    <property type="entry name" value="NUCLEOSIDE TRIPHOSPHATE PYROPHOSPHOHYDROLASE"/>
    <property type="match status" value="1"/>
</dbReference>
<dbReference type="Proteomes" id="UP000011747">
    <property type="component" value="Unassembled WGS sequence"/>
</dbReference>
<dbReference type="SUPFAM" id="SSF53790">
    <property type="entry name" value="Tetrapyrrole methylase"/>
    <property type="match status" value="1"/>
</dbReference>
<keyword evidence="4" id="KW-1185">Reference proteome</keyword>
<dbReference type="Gene3D" id="3.40.1010.10">
    <property type="entry name" value="Cobalt-precorrin-4 Transmethylase, Domain 1"/>
    <property type="match status" value="1"/>
</dbReference>
<dbReference type="InterPro" id="IPR035013">
    <property type="entry name" value="YabN_N"/>
</dbReference>
<dbReference type="Pfam" id="PF03819">
    <property type="entry name" value="MazG"/>
    <property type="match status" value="2"/>
</dbReference>
<dbReference type="AlphaFoldDB" id="G9QGM3"/>
<feature type="domain" description="NTP pyrophosphohydrolase MazG-like" evidence="2">
    <location>
        <begin position="396"/>
        <end position="453"/>
    </location>
</feature>
<dbReference type="FunFam" id="1.10.287.1080:FF:000003">
    <property type="entry name" value="Nucleoside triphosphate pyrophosphohydrolase"/>
    <property type="match status" value="1"/>
</dbReference>
<dbReference type="CDD" id="cd11723">
    <property type="entry name" value="YabN_N_like"/>
    <property type="match status" value="1"/>
</dbReference>
<dbReference type="InterPro" id="IPR035996">
    <property type="entry name" value="4pyrrol_Methylase_sf"/>
</dbReference>
<dbReference type="InterPro" id="IPR048015">
    <property type="entry name" value="NTP-PPase_MazG-like_N"/>
</dbReference>
<dbReference type="InterPro" id="IPR024180">
    <property type="entry name" value="Tetrapyrrole_Mease/MazG_pred"/>
</dbReference>
<dbReference type="HOGENOM" id="CLU_038356_1_0_9"/>
<protein>
    <submittedName>
        <fullName evidence="3">MazG family protein</fullName>
    </submittedName>
</protein>
<reference evidence="3 4" key="1">
    <citation type="submission" date="2011-09" db="EMBL/GenBank/DDBJ databases">
        <title>The Genome Sequence of Bacillus smithii 7_3_47FAA.</title>
        <authorList>
            <consortium name="The Broad Institute Genome Sequencing Platform"/>
            <person name="Earl A."/>
            <person name="Ward D."/>
            <person name="Feldgarden M."/>
            <person name="Gevers D."/>
            <person name="Daigneault M."/>
            <person name="Strauss J."/>
            <person name="Allen-Vercoe E."/>
            <person name="Young S.K."/>
            <person name="Zeng Q."/>
            <person name="Gargeya S."/>
            <person name="Fitzgerald M."/>
            <person name="Haas B."/>
            <person name="Abouelleil A."/>
            <person name="Alvarado L."/>
            <person name="Arachchi H.M."/>
            <person name="Berlin A."/>
            <person name="Brown A."/>
            <person name="Chapman S.B."/>
            <person name="Chen Z."/>
            <person name="Dunbar C."/>
            <person name="Freedman E."/>
            <person name="Gearin G."/>
            <person name="Goldberg J."/>
            <person name="Griggs A."/>
            <person name="Gujja S."/>
            <person name="Heiman D."/>
            <person name="Howarth C."/>
            <person name="Larson L."/>
            <person name="Lui A."/>
            <person name="MacDonald P.J.P."/>
            <person name="Montmayeur A."/>
            <person name="Murphy C."/>
            <person name="Neiman D."/>
            <person name="Pearson M."/>
            <person name="Priest M."/>
            <person name="Roberts A."/>
            <person name="Saif S."/>
            <person name="Shea T."/>
            <person name="Shenoy N."/>
            <person name="Sisk P."/>
            <person name="Stolte C."/>
            <person name="Sykes S."/>
            <person name="Wortman J."/>
            <person name="Nusbaum C."/>
            <person name="Birren B."/>
        </authorList>
    </citation>
    <scope>NUCLEOTIDE SEQUENCE [LARGE SCALE GENOMIC DNA]</scope>
    <source>
        <strain evidence="3 4">7_3_47FAA</strain>
    </source>
</reference>
<dbReference type="GO" id="GO:0046052">
    <property type="term" value="P:UTP catabolic process"/>
    <property type="evidence" value="ECO:0007669"/>
    <property type="project" value="TreeGrafter"/>
</dbReference>
<dbReference type="NCBIfam" id="TIGR00444">
    <property type="entry name" value="mazG"/>
    <property type="match status" value="1"/>
</dbReference>
<dbReference type="PIRSF" id="PIRSF002845">
    <property type="entry name" value="Ttrprl_mtas_MazG"/>
    <property type="match status" value="1"/>
</dbReference>